<feature type="transmembrane region" description="Helical" evidence="1">
    <location>
        <begin position="213"/>
        <end position="235"/>
    </location>
</feature>
<dbReference type="EMBL" id="LT598459">
    <property type="protein sequence ID" value="SCU81910.1"/>
    <property type="molecule type" value="Genomic_DNA"/>
</dbReference>
<dbReference type="OrthoDB" id="4063755at2759"/>
<accession>A0A1G4IY89</accession>
<name>A0A1G4IY89_9SACH</name>
<keyword evidence="4" id="KW-1185">Reference proteome</keyword>
<organism evidence="3 4">
    <name type="scientific">Lachancea dasiensis</name>
    <dbReference type="NCBI Taxonomy" id="1072105"/>
    <lineage>
        <taxon>Eukaryota</taxon>
        <taxon>Fungi</taxon>
        <taxon>Dikarya</taxon>
        <taxon>Ascomycota</taxon>
        <taxon>Saccharomycotina</taxon>
        <taxon>Saccharomycetes</taxon>
        <taxon>Saccharomycetales</taxon>
        <taxon>Saccharomycetaceae</taxon>
        <taxon>Lachancea</taxon>
    </lineage>
</organism>
<dbReference type="Pfam" id="PF01105">
    <property type="entry name" value="EMP24_GP25L"/>
    <property type="match status" value="1"/>
</dbReference>
<evidence type="ECO:0000259" key="2">
    <source>
        <dbReference type="Pfam" id="PF01105"/>
    </source>
</evidence>
<dbReference type="Proteomes" id="UP000190274">
    <property type="component" value="Chromosome C"/>
</dbReference>
<protein>
    <submittedName>
        <fullName evidence="3">LADA_0C01794g1_1</fullName>
    </submittedName>
</protein>
<evidence type="ECO:0000256" key="1">
    <source>
        <dbReference type="SAM" id="Phobius"/>
    </source>
</evidence>
<feature type="domain" description="GOLD" evidence="2">
    <location>
        <begin position="91"/>
        <end position="238"/>
    </location>
</feature>
<dbReference type="AlphaFoldDB" id="A0A1G4IY89"/>
<keyword evidence="1" id="KW-0812">Transmembrane</keyword>
<dbReference type="InterPro" id="IPR009038">
    <property type="entry name" value="GOLD_dom"/>
</dbReference>
<keyword evidence="1" id="KW-1133">Transmembrane helix</keyword>
<evidence type="ECO:0000313" key="4">
    <source>
        <dbReference type="Proteomes" id="UP000190274"/>
    </source>
</evidence>
<dbReference type="GO" id="GO:0005829">
    <property type="term" value="C:cytosol"/>
    <property type="evidence" value="ECO:0007669"/>
    <property type="project" value="EnsemblFungi"/>
</dbReference>
<gene>
    <name evidence="3" type="ORF">LADA_0C01794G</name>
</gene>
<keyword evidence="1" id="KW-0472">Membrane</keyword>
<evidence type="ECO:0000313" key="3">
    <source>
        <dbReference type="EMBL" id="SCU81910.1"/>
    </source>
</evidence>
<dbReference type="PROSITE" id="PS51257">
    <property type="entry name" value="PROKAR_LIPOPROTEIN"/>
    <property type="match status" value="1"/>
</dbReference>
<reference evidence="4" key="1">
    <citation type="submission" date="2016-03" db="EMBL/GenBank/DDBJ databases">
        <authorList>
            <person name="Devillers H."/>
        </authorList>
    </citation>
    <scope>NUCLEOTIDE SEQUENCE [LARGE SCALE GENOMIC DNA]</scope>
</reference>
<sequence length="252" mass="27916">MLKESVLVLYVSSLASVGVARMSLSQPQLSFACPPLKAHEIDGQNWRDKASCIDFETHASKSPLIISITASDFLDHQVDLNRFGPTSCERGKQSLDLVIAAKNGDILRSVHNLKSGSNFIQLQSTTPSSYVSMCFLNLVYDGSWRSIDSHKAVTLALLKDQTAQPGALDDFTKEMCDNMLESADLLFSLVDNQSGQQLFLWEHERRDLNESTFSWLFTAQLIHLVSLIVASWLVVRYARASQKAASLTGKTS</sequence>
<proteinExistence type="predicted"/>